<evidence type="ECO:0000259" key="1">
    <source>
        <dbReference type="Pfam" id="PF01402"/>
    </source>
</evidence>
<proteinExistence type="predicted"/>
<sequence>MLRTQISLTEEDRRILDAESARTGRSLSALIRDAVTRTYGSRTDVKADVQAIDAALGAWRDRDVDGAEYVEILRSGERLHEAQTK</sequence>
<evidence type="ECO:0000313" key="2">
    <source>
        <dbReference type="EMBL" id="NYD54133.1"/>
    </source>
</evidence>
<accession>A0A7Y9EUD5</accession>
<dbReference type="AlphaFoldDB" id="A0A7Y9EUD5"/>
<dbReference type="Pfam" id="PF01402">
    <property type="entry name" value="RHH_1"/>
    <property type="match status" value="1"/>
</dbReference>
<organism evidence="2 3">
    <name type="scientific">Microbacterium pseudoresistens</name>
    <dbReference type="NCBI Taxonomy" id="640634"/>
    <lineage>
        <taxon>Bacteria</taxon>
        <taxon>Bacillati</taxon>
        <taxon>Actinomycetota</taxon>
        <taxon>Actinomycetes</taxon>
        <taxon>Micrococcales</taxon>
        <taxon>Microbacteriaceae</taxon>
        <taxon>Microbacterium</taxon>
    </lineage>
</organism>
<name>A0A7Y9EUD5_9MICO</name>
<protein>
    <submittedName>
        <fullName evidence="2">Arc/MetJ-type ribon-helix-helix transcriptional regulator</fullName>
    </submittedName>
</protein>
<comment type="caution">
    <text evidence="2">The sequence shown here is derived from an EMBL/GenBank/DDBJ whole genome shotgun (WGS) entry which is preliminary data.</text>
</comment>
<dbReference type="EMBL" id="JACCBH010000001">
    <property type="protein sequence ID" value="NYD54133.1"/>
    <property type="molecule type" value="Genomic_DNA"/>
</dbReference>
<dbReference type="RefSeq" id="WP_179432212.1">
    <property type="nucleotide sequence ID" value="NZ_BAABLC010000001.1"/>
</dbReference>
<dbReference type="InterPro" id="IPR002145">
    <property type="entry name" value="CopG"/>
</dbReference>
<dbReference type="Proteomes" id="UP000552045">
    <property type="component" value="Unassembled WGS sequence"/>
</dbReference>
<reference evidence="2 3" key="1">
    <citation type="submission" date="2020-07" db="EMBL/GenBank/DDBJ databases">
        <title>Sequencing the genomes of 1000 actinobacteria strains.</title>
        <authorList>
            <person name="Klenk H.-P."/>
        </authorList>
    </citation>
    <scope>NUCLEOTIDE SEQUENCE [LARGE SCALE GENOMIC DNA]</scope>
    <source>
        <strain evidence="2 3">DSM 22185</strain>
    </source>
</reference>
<dbReference type="GO" id="GO:0006355">
    <property type="term" value="P:regulation of DNA-templated transcription"/>
    <property type="evidence" value="ECO:0007669"/>
    <property type="project" value="InterPro"/>
</dbReference>
<evidence type="ECO:0000313" key="3">
    <source>
        <dbReference type="Proteomes" id="UP000552045"/>
    </source>
</evidence>
<gene>
    <name evidence="2" type="ORF">BKA02_001188</name>
</gene>
<keyword evidence="3" id="KW-1185">Reference proteome</keyword>
<feature type="domain" description="Ribbon-helix-helix protein CopG" evidence="1">
    <location>
        <begin position="3"/>
        <end position="36"/>
    </location>
</feature>